<protein>
    <recommendedName>
        <fullName evidence="11">Peroxidase</fullName>
    </recommendedName>
</protein>
<name>A0A7S4GQ23_OXYMA</name>
<dbReference type="GO" id="GO:0034599">
    <property type="term" value="P:cellular response to oxidative stress"/>
    <property type="evidence" value="ECO:0007669"/>
    <property type="project" value="InterPro"/>
</dbReference>
<feature type="region of interest" description="Disordered" evidence="7">
    <location>
        <begin position="106"/>
        <end position="185"/>
    </location>
</feature>
<dbReference type="GO" id="GO:0004601">
    <property type="term" value="F:peroxidase activity"/>
    <property type="evidence" value="ECO:0007669"/>
    <property type="project" value="UniProtKB-KW"/>
</dbReference>
<dbReference type="InterPro" id="IPR002016">
    <property type="entry name" value="Haem_peroxidase"/>
</dbReference>
<dbReference type="InterPro" id="IPR010255">
    <property type="entry name" value="Haem_peroxidase_sf"/>
</dbReference>
<dbReference type="Pfam" id="PF00141">
    <property type="entry name" value="peroxidase"/>
    <property type="match status" value="2"/>
</dbReference>
<dbReference type="PRINTS" id="PR00459">
    <property type="entry name" value="ASPEROXIDASE"/>
</dbReference>
<evidence type="ECO:0000256" key="2">
    <source>
        <dbReference type="ARBA" id="ARBA00022617"/>
    </source>
</evidence>
<gene>
    <name evidence="10" type="ORF">OMAR00294_LOCUS2517</name>
</gene>
<keyword evidence="2" id="KW-0349">Heme</keyword>
<dbReference type="Gene3D" id="1.10.420.10">
    <property type="entry name" value="Peroxidase, domain 2"/>
    <property type="match status" value="2"/>
</dbReference>
<evidence type="ECO:0000313" key="10">
    <source>
        <dbReference type="EMBL" id="CAE0843465.1"/>
    </source>
</evidence>
<dbReference type="GO" id="GO:0000302">
    <property type="term" value="P:response to reactive oxygen species"/>
    <property type="evidence" value="ECO:0007669"/>
    <property type="project" value="TreeGrafter"/>
</dbReference>
<keyword evidence="1" id="KW-0575">Peroxidase</keyword>
<evidence type="ECO:0000256" key="1">
    <source>
        <dbReference type="ARBA" id="ARBA00022559"/>
    </source>
</evidence>
<dbReference type="SUPFAM" id="SSF47616">
    <property type="entry name" value="GST C-terminal domain-like"/>
    <property type="match status" value="1"/>
</dbReference>
<dbReference type="PANTHER" id="PTHR31356">
    <property type="entry name" value="THYLAKOID LUMENAL 29 KDA PROTEIN, CHLOROPLASTIC-RELATED"/>
    <property type="match status" value="1"/>
</dbReference>
<evidence type="ECO:0000256" key="5">
    <source>
        <dbReference type="ARBA" id="ARBA00023004"/>
    </source>
</evidence>
<dbReference type="PROSITE" id="PS50405">
    <property type="entry name" value="GST_CTER"/>
    <property type="match status" value="1"/>
</dbReference>
<dbReference type="Gene3D" id="1.20.1050.10">
    <property type="match status" value="1"/>
</dbReference>
<dbReference type="PANTHER" id="PTHR31356:SF36">
    <property type="entry name" value="L-ASCORBATE PEROXIDASE 3"/>
    <property type="match status" value="1"/>
</dbReference>
<dbReference type="InterPro" id="IPR002207">
    <property type="entry name" value="Peroxidase_I"/>
</dbReference>
<keyword evidence="5" id="KW-0408">Iron</keyword>
<feature type="region of interest" description="Disordered" evidence="7">
    <location>
        <begin position="293"/>
        <end position="313"/>
    </location>
</feature>
<feature type="compositionally biased region" description="Low complexity" evidence="7">
    <location>
        <begin position="150"/>
        <end position="162"/>
    </location>
</feature>
<reference evidence="10" key="1">
    <citation type="submission" date="2021-01" db="EMBL/GenBank/DDBJ databases">
        <authorList>
            <person name="Corre E."/>
            <person name="Pelletier E."/>
            <person name="Niang G."/>
            <person name="Scheremetjew M."/>
            <person name="Finn R."/>
            <person name="Kale V."/>
            <person name="Holt S."/>
            <person name="Cochrane G."/>
            <person name="Meng A."/>
            <person name="Brown T."/>
            <person name="Cohen L."/>
        </authorList>
    </citation>
    <scope>NUCLEOTIDE SEQUENCE</scope>
    <source>
        <strain evidence="10">LB1974</strain>
    </source>
</reference>
<dbReference type="PROSITE" id="PS50873">
    <property type="entry name" value="PEROXIDASE_4"/>
    <property type="match status" value="1"/>
</dbReference>
<dbReference type="InterPro" id="IPR010987">
    <property type="entry name" value="Glutathione-S-Trfase_C-like"/>
</dbReference>
<evidence type="ECO:0000256" key="4">
    <source>
        <dbReference type="ARBA" id="ARBA00023002"/>
    </source>
</evidence>
<keyword evidence="3" id="KW-0479">Metal-binding</keyword>
<dbReference type="InterPro" id="IPR044831">
    <property type="entry name" value="Ccp1-like"/>
</dbReference>
<sequence>MRAHPDPSVWLAGTELLKTAGPAPCWSSDALALGAEAALVAFEGCVAGKLDDPLPLSANGAALVTEAAKASGGARYVLNVTSNKASSAVILFKRAMELQALVTRATHQDGPGGQGAGHAMSRTVSAQPGSEDGRMPVRRTRTSDEEEAKAQGAAAGVDAPGAISTRMSPGALAPEGPRPTTSRGFGEPYDTVRAELWAVMATQECAPQLIQLSFNDAATWDALTRTGGPHACMRHSMGESEHELNAGLQEVQAKLAPVARRYKGLGVADLWSLAAVTAIEFMGGPLVPWRPGRQDFTAEQSAPDGRLPDPDGGATHLRQVFNRMGFSDGELVALLGMRTVGWFSTEDAGDQSWTNNPLHFDNSYFKTVLHVESTGEIGDGQGILTSDLQIVDDPLLCLHTQCYAADQAAFFEDFSAAFNKLQEAGMPRQAGQRNQLMNPEYNEIYTDLRAVIVREKAGPTVLKLTLGGAEVPLLTPLHERAKGVMSRADLEALAVVVALEVLGGPRVPWHTGRQRSVPLLFPRDAEMETVRASIRAIGLGDRDVVVLAGLAAIAYRGHGGGRVTNGYFVWLTSDSHEYCALPGAGAGSGPDGAGAEDEVLSPFDSALLSEAPLRTRCFLYAKSQLSFFRDLAKTLAKIHSFCCKSAPQESVEPGPGCAALAQGHDVRSEVQRLVASHDSARKCLCLGLSLAGVSVGDVEEVKSMLQPLTSKFPSISPASLHCLVAAVAAESLGARGVTPRSRTGSPAFAAVGPGSSASQLRAAFYQAGLTDRDLVAIAGLMLPGRPVDWQFFDELRKNKGIESLQPLEKALTTDPDFLRYVELFAADPSCWQQDFGRAVTKMLGDPGQPLLPPAQPYRYLKQLVRQLISEQDCAAALVLLGVPGAQTGVRADQARRLLAPLQERYSRRVTEAQLLSLAAATAVEVLGAVPIPWLPSNPGVTRGAKLEGARNVVELRKAGEEAGLGDRGLVVAVATLALEAVPVHSYFAQLLSGAGEGLLPLDLSVANDLCLRRHVEIYAADQGVFFEDLLVLLTQPDIGAGEVQVKPTTATAAPQATTDAVPRPPAAPCPDQQAKGRGRRGHRGITVNRGKVMEPFLAAYHTGKAAQNLRPSVYLPVLFPKTAPEKPIEEVPLILATLAREVGIPRLVDTPGVQDWVAKLSGTIQQSLKCFADIEVALESSQFLCGSRITIADFLAVQHLTTAQAVGENWSKAPSTKRYLERMRKHPSWALAFPSS</sequence>
<evidence type="ECO:0000259" key="9">
    <source>
        <dbReference type="PROSITE" id="PS50873"/>
    </source>
</evidence>
<proteinExistence type="inferred from homology"/>
<feature type="domain" description="Plant heme peroxidase family profile" evidence="9">
    <location>
        <begin position="268"/>
        <end position="452"/>
    </location>
</feature>
<dbReference type="InterPro" id="IPR036282">
    <property type="entry name" value="Glutathione-S-Trfase_C_sf"/>
</dbReference>
<organism evidence="10">
    <name type="scientific">Oxyrrhis marina</name>
    <name type="common">Dinoflagellate</name>
    <dbReference type="NCBI Taxonomy" id="2969"/>
    <lineage>
        <taxon>Eukaryota</taxon>
        <taxon>Sar</taxon>
        <taxon>Alveolata</taxon>
        <taxon>Dinophyceae</taxon>
        <taxon>Oxyrrhinales</taxon>
        <taxon>Oxyrrhinaceae</taxon>
        <taxon>Oxyrrhis</taxon>
    </lineage>
</organism>
<comment type="similarity">
    <text evidence="6">Belongs to the peroxidase family.</text>
</comment>
<dbReference type="GO" id="GO:0020037">
    <property type="term" value="F:heme binding"/>
    <property type="evidence" value="ECO:0007669"/>
    <property type="project" value="InterPro"/>
</dbReference>
<dbReference type="InterPro" id="IPR004046">
    <property type="entry name" value="GST_C"/>
</dbReference>
<dbReference type="GO" id="GO:0046872">
    <property type="term" value="F:metal ion binding"/>
    <property type="evidence" value="ECO:0007669"/>
    <property type="project" value="UniProtKB-KW"/>
</dbReference>
<dbReference type="PRINTS" id="PR00458">
    <property type="entry name" value="PEROXIDASE"/>
</dbReference>
<evidence type="ECO:0000259" key="8">
    <source>
        <dbReference type="PROSITE" id="PS50405"/>
    </source>
</evidence>
<dbReference type="GO" id="GO:0042744">
    <property type="term" value="P:hydrogen peroxide catabolic process"/>
    <property type="evidence" value="ECO:0007669"/>
    <property type="project" value="TreeGrafter"/>
</dbReference>
<keyword evidence="4" id="KW-0560">Oxidoreductase</keyword>
<dbReference type="Gene3D" id="1.10.520.10">
    <property type="match status" value="2"/>
</dbReference>
<feature type="region of interest" description="Disordered" evidence="7">
    <location>
        <begin position="1048"/>
        <end position="1083"/>
    </location>
</feature>
<accession>A0A7S4GQ23</accession>
<dbReference type="AlphaFoldDB" id="A0A7S4GQ23"/>
<evidence type="ECO:0000256" key="3">
    <source>
        <dbReference type="ARBA" id="ARBA00022723"/>
    </source>
</evidence>
<dbReference type="SUPFAM" id="SSF48113">
    <property type="entry name" value="Heme-dependent peroxidases"/>
    <property type="match status" value="4"/>
</dbReference>
<evidence type="ECO:0008006" key="11">
    <source>
        <dbReference type="Google" id="ProtNLM"/>
    </source>
</evidence>
<feature type="compositionally biased region" description="Low complexity" evidence="7">
    <location>
        <begin position="1048"/>
        <end position="1060"/>
    </location>
</feature>
<feature type="domain" description="GST C-terminal" evidence="8">
    <location>
        <begin position="1091"/>
        <end position="1236"/>
    </location>
</feature>
<dbReference type="EMBL" id="HBJB01003068">
    <property type="protein sequence ID" value="CAE0843465.1"/>
    <property type="molecule type" value="Transcribed_RNA"/>
</dbReference>
<evidence type="ECO:0000256" key="7">
    <source>
        <dbReference type="SAM" id="MobiDB-lite"/>
    </source>
</evidence>
<evidence type="ECO:0000256" key="6">
    <source>
        <dbReference type="RuleBase" id="RU004241"/>
    </source>
</evidence>
<dbReference type="Pfam" id="PF00043">
    <property type="entry name" value="GST_C"/>
    <property type="match status" value="1"/>
</dbReference>